<evidence type="ECO:0000313" key="2">
    <source>
        <dbReference type="Proteomes" id="UP000234681"/>
    </source>
</evidence>
<dbReference type="Proteomes" id="UP000234681">
    <property type="component" value="Chromosome 13"/>
</dbReference>
<reference evidence="2" key="1">
    <citation type="submission" date="2005-09" db="EMBL/GenBank/DDBJ databases">
        <authorList>
            <person name="Mural R.J."/>
            <person name="Li P.W."/>
            <person name="Adams M.D."/>
            <person name="Amanatides P.G."/>
            <person name="Baden-Tillson H."/>
            <person name="Barnstead M."/>
            <person name="Chin S.H."/>
            <person name="Dew I."/>
            <person name="Evans C.A."/>
            <person name="Ferriera S."/>
            <person name="Flanigan M."/>
            <person name="Fosler C."/>
            <person name="Glodek A."/>
            <person name="Gu Z."/>
            <person name="Holt R.A."/>
            <person name="Jennings D."/>
            <person name="Kraft C.L."/>
            <person name="Lu F."/>
            <person name="Nguyen T."/>
            <person name="Nusskern D.R."/>
            <person name="Pfannkoch C.M."/>
            <person name="Sitter C."/>
            <person name="Sutton G.G."/>
            <person name="Venter J.C."/>
            <person name="Wang Z."/>
            <person name="Woodage T."/>
            <person name="Zheng X.H."/>
            <person name="Zhong F."/>
        </authorList>
    </citation>
    <scope>NUCLEOTIDE SEQUENCE [LARGE SCALE GENOMIC DNA]</scope>
    <source>
        <strain>BN</strain>
        <strain evidence="2">Sprague-Dawley</strain>
    </source>
</reference>
<gene>
    <name evidence="1" type="ORF">rCG_37589</name>
</gene>
<dbReference type="EMBL" id="CH474028">
    <property type="protein sequence ID" value="EDL87923.1"/>
    <property type="molecule type" value="Genomic_DNA"/>
</dbReference>
<accession>A6K7X8</accession>
<name>A6K7X8_RAT</name>
<dbReference type="AlphaFoldDB" id="A6K7X8"/>
<protein>
    <submittedName>
        <fullName evidence="1">RCG37589</fullName>
    </submittedName>
</protein>
<sequence>MGVRQAGLVTLGDSGLSELTSTSTVK</sequence>
<organism evidence="1 2">
    <name type="scientific">Rattus norvegicus</name>
    <name type="common">Rat</name>
    <dbReference type="NCBI Taxonomy" id="10116"/>
    <lineage>
        <taxon>Eukaryota</taxon>
        <taxon>Metazoa</taxon>
        <taxon>Chordata</taxon>
        <taxon>Craniata</taxon>
        <taxon>Vertebrata</taxon>
        <taxon>Euteleostomi</taxon>
        <taxon>Mammalia</taxon>
        <taxon>Eutheria</taxon>
        <taxon>Euarchontoglires</taxon>
        <taxon>Glires</taxon>
        <taxon>Rodentia</taxon>
        <taxon>Myomorpha</taxon>
        <taxon>Muroidea</taxon>
        <taxon>Muridae</taxon>
        <taxon>Murinae</taxon>
        <taxon>Rattus</taxon>
    </lineage>
</organism>
<evidence type="ECO:0000313" key="1">
    <source>
        <dbReference type="EMBL" id="EDL87923.1"/>
    </source>
</evidence>
<proteinExistence type="predicted"/>